<protein>
    <submittedName>
        <fullName evidence="2">Uncharacterized protein</fullName>
    </submittedName>
</protein>
<dbReference type="GO" id="GO:0005737">
    <property type="term" value="C:cytoplasm"/>
    <property type="evidence" value="ECO:0007669"/>
    <property type="project" value="TreeGrafter"/>
</dbReference>
<dbReference type="AlphaFoldDB" id="A0A3R8DNG9"/>
<keyword evidence="1" id="KW-0560">Oxidoreductase</keyword>
<dbReference type="Proteomes" id="UP000284702">
    <property type="component" value="Unassembled WGS sequence"/>
</dbReference>
<dbReference type="GO" id="GO:0016020">
    <property type="term" value="C:membrane"/>
    <property type="evidence" value="ECO:0007669"/>
    <property type="project" value="TreeGrafter"/>
</dbReference>
<dbReference type="InterPro" id="IPR040165">
    <property type="entry name" value="Diminuto-like"/>
</dbReference>
<evidence type="ECO:0000313" key="3">
    <source>
        <dbReference type="Proteomes" id="UP000284702"/>
    </source>
</evidence>
<feature type="non-terminal residue" evidence="2">
    <location>
        <position position="1"/>
    </location>
</feature>
<organism evidence="2 3">
    <name type="scientific">Aphanomyces astaci</name>
    <name type="common">Crayfish plague agent</name>
    <dbReference type="NCBI Taxonomy" id="112090"/>
    <lineage>
        <taxon>Eukaryota</taxon>
        <taxon>Sar</taxon>
        <taxon>Stramenopiles</taxon>
        <taxon>Oomycota</taxon>
        <taxon>Saprolegniomycetes</taxon>
        <taxon>Saprolegniales</taxon>
        <taxon>Verrucalvaceae</taxon>
        <taxon>Aphanomyces</taxon>
    </lineage>
</organism>
<comment type="caution">
    <text evidence="2">The sequence shown here is derived from an EMBL/GenBank/DDBJ whole genome shotgun (WGS) entry which is preliminary data.</text>
</comment>
<sequence length="182" mass="21313">HVEAKFDTPETEFMPLRDYFHRHSRSIFWEIQDIIPFGNSTWFRYLLGWLVPPKVSLLKLTQSDAIKELYDNHHFIQDMLVPIRGMLNTDNKGQGRTSLFVDIGAYGVPSVANFHPVHTTRRIEAFVRNHHGFQMMYADSYMSETEFEAMFDHSLYDQMRAKYDCAGAFPRVFGKVSRAVRD</sequence>
<dbReference type="GO" id="GO:0008202">
    <property type="term" value="P:steroid metabolic process"/>
    <property type="evidence" value="ECO:0007669"/>
    <property type="project" value="TreeGrafter"/>
</dbReference>
<dbReference type="PANTHER" id="PTHR10801:SF0">
    <property type="entry name" value="DELTA(24)-STEROL REDUCTASE"/>
    <property type="match status" value="1"/>
</dbReference>
<name>A0A3R8DNG9_APHAT</name>
<reference evidence="2" key="1">
    <citation type="submission" date="2018-07" db="EMBL/GenBank/DDBJ databases">
        <title>Annotation of Aphanomyces astaci genome assembly.</title>
        <authorList>
            <person name="Studholme D.J."/>
        </authorList>
    </citation>
    <scope>NUCLEOTIDE SEQUENCE [LARGE SCALE GENOMIC DNA]</scope>
    <source>
        <strain evidence="2">Pc</strain>
    </source>
</reference>
<dbReference type="EMBL" id="MZMZ02000800">
    <property type="protein sequence ID" value="RQM30385.1"/>
    <property type="molecule type" value="Genomic_DNA"/>
</dbReference>
<gene>
    <name evidence="2" type="ORF">B5M09_013081</name>
</gene>
<evidence type="ECO:0000256" key="1">
    <source>
        <dbReference type="ARBA" id="ARBA00023002"/>
    </source>
</evidence>
<accession>A0A3R8DNG9</accession>
<proteinExistence type="predicted"/>
<dbReference type="PANTHER" id="PTHR10801">
    <property type="entry name" value="24-DEHYDROCHOLESTEROL REDUCTASE"/>
    <property type="match status" value="1"/>
</dbReference>
<keyword evidence="3" id="KW-1185">Reference proteome</keyword>
<evidence type="ECO:0000313" key="2">
    <source>
        <dbReference type="EMBL" id="RQM30385.1"/>
    </source>
</evidence>
<dbReference type="VEuPathDB" id="FungiDB:H257_18774"/>
<dbReference type="GO" id="GO:0000246">
    <property type="term" value="F:Delta24(24-1) sterol reductase activity"/>
    <property type="evidence" value="ECO:0007669"/>
    <property type="project" value="TreeGrafter"/>
</dbReference>